<evidence type="ECO:0000256" key="5">
    <source>
        <dbReference type="ARBA" id="ARBA00022781"/>
    </source>
</evidence>
<gene>
    <name evidence="10" type="ORF">CAOG_006756</name>
</gene>
<dbReference type="OrthoDB" id="437at2759"/>
<sequence length="139" mass="15190">MRLRAQSFITDTHRHQMAAVQKLAQFGTALVQSSGKLVNTTIRCAETVAPHVKTFAKNAKAELLPPLPAEFGEVSRDASKVIHSAQKLSFLNLPIKEAVQKTLVGVEIACWFFVGEIIARGSLVGYADKHADAHHDAHH</sequence>
<dbReference type="RefSeq" id="XP_004344377.2">
    <property type="nucleotide sequence ID" value="XM_004344327.2"/>
</dbReference>
<proteinExistence type="inferred from homology"/>
<organism evidence="10 11">
    <name type="scientific">Capsaspora owczarzaki (strain ATCC 30864)</name>
    <dbReference type="NCBI Taxonomy" id="595528"/>
    <lineage>
        <taxon>Eukaryota</taxon>
        <taxon>Filasterea</taxon>
        <taxon>Capsaspora</taxon>
    </lineage>
</organism>
<keyword evidence="6" id="KW-0406">Ion transport</keyword>
<dbReference type="GO" id="GO:0045259">
    <property type="term" value="C:proton-transporting ATP synthase complex"/>
    <property type="evidence" value="ECO:0007669"/>
    <property type="project" value="UniProtKB-KW"/>
</dbReference>
<dbReference type="GO" id="GO:0015986">
    <property type="term" value="P:proton motive force-driven ATP synthesis"/>
    <property type="evidence" value="ECO:0007669"/>
    <property type="project" value="InterPro"/>
</dbReference>
<dbReference type="STRING" id="595528.A0A0D2UN13"/>
<evidence type="ECO:0000256" key="7">
    <source>
        <dbReference type="ARBA" id="ARBA00023128"/>
    </source>
</evidence>
<keyword evidence="7" id="KW-0496">Mitochondrion</keyword>
<evidence type="ECO:0000256" key="2">
    <source>
        <dbReference type="ARBA" id="ARBA00005699"/>
    </source>
</evidence>
<evidence type="ECO:0000256" key="6">
    <source>
        <dbReference type="ARBA" id="ARBA00023065"/>
    </source>
</evidence>
<accession>A0A0D2UN13</accession>
<comment type="similarity">
    <text evidence="2">Belongs to the ATPase g subunit family.</text>
</comment>
<dbReference type="EMBL" id="KE346371">
    <property type="protein sequence ID" value="KJE96426.1"/>
    <property type="molecule type" value="Genomic_DNA"/>
</dbReference>
<dbReference type="AlphaFoldDB" id="A0A0D2UN13"/>
<keyword evidence="5" id="KW-0375">Hydrogen ion transport</keyword>
<dbReference type="PANTHER" id="PTHR12386">
    <property type="entry name" value="ATP SYNTHASE SUBUNIT"/>
    <property type="match status" value="1"/>
</dbReference>
<comment type="subcellular location">
    <subcellularLocation>
        <location evidence="1">Mitochondrion membrane</location>
    </subcellularLocation>
</comment>
<dbReference type="InParanoid" id="A0A0D2UN13"/>
<protein>
    <submittedName>
        <fullName evidence="10">ATP synthase g subunit</fullName>
    </submittedName>
</protein>
<reference evidence="11" key="1">
    <citation type="submission" date="2011-02" db="EMBL/GenBank/DDBJ databases">
        <title>The Genome Sequence of Capsaspora owczarzaki ATCC 30864.</title>
        <authorList>
            <person name="Russ C."/>
            <person name="Cuomo C."/>
            <person name="Burger G."/>
            <person name="Gray M.W."/>
            <person name="Holland P.W.H."/>
            <person name="King N."/>
            <person name="Lang F.B.F."/>
            <person name="Roger A.J."/>
            <person name="Ruiz-Trillo I."/>
            <person name="Young S.K."/>
            <person name="Zeng Q."/>
            <person name="Gargeya S."/>
            <person name="Alvarado L."/>
            <person name="Berlin A."/>
            <person name="Chapman S.B."/>
            <person name="Chen Z."/>
            <person name="Freedman E."/>
            <person name="Gellesch M."/>
            <person name="Goldberg J."/>
            <person name="Griggs A."/>
            <person name="Gujja S."/>
            <person name="Heilman E."/>
            <person name="Heiman D."/>
            <person name="Howarth C."/>
            <person name="Mehta T."/>
            <person name="Neiman D."/>
            <person name="Pearson M."/>
            <person name="Roberts A."/>
            <person name="Saif S."/>
            <person name="Shea T."/>
            <person name="Shenoy N."/>
            <person name="Sisk P."/>
            <person name="Stolte C."/>
            <person name="Sykes S."/>
            <person name="White J."/>
            <person name="Yandava C."/>
            <person name="Haas B."/>
            <person name="Nusbaum C."/>
            <person name="Birren B."/>
        </authorList>
    </citation>
    <scope>NUCLEOTIDE SEQUENCE</scope>
    <source>
        <strain evidence="11">ATCC 30864</strain>
    </source>
</reference>
<keyword evidence="3" id="KW-0813">Transport</keyword>
<evidence type="ECO:0000256" key="4">
    <source>
        <dbReference type="ARBA" id="ARBA00022547"/>
    </source>
</evidence>
<dbReference type="PhylomeDB" id="A0A0D2UN13"/>
<evidence type="ECO:0000256" key="9">
    <source>
        <dbReference type="ARBA" id="ARBA00023310"/>
    </source>
</evidence>
<evidence type="ECO:0000256" key="8">
    <source>
        <dbReference type="ARBA" id="ARBA00023136"/>
    </source>
</evidence>
<keyword evidence="9" id="KW-0066">ATP synthesis</keyword>
<dbReference type="Pfam" id="PF04718">
    <property type="entry name" value="ATP-synt_G"/>
    <property type="match status" value="1"/>
</dbReference>
<keyword evidence="4" id="KW-0138">CF(0)</keyword>
<evidence type="ECO:0000256" key="3">
    <source>
        <dbReference type="ARBA" id="ARBA00022448"/>
    </source>
</evidence>
<dbReference type="GO" id="GO:0031966">
    <property type="term" value="C:mitochondrial membrane"/>
    <property type="evidence" value="ECO:0007669"/>
    <property type="project" value="UniProtKB-SubCell"/>
</dbReference>
<evidence type="ECO:0000313" key="11">
    <source>
        <dbReference type="Proteomes" id="UP000008743"/>
    </source>
</evidence>
<keyword evidence="11" id="KW-1185">Reference proteome</keyword>
<evidence type="ECO:0000313" key="10">
    <source>
        <dbReference type="EMBL" id="KJE96426.1"/>
    </source>
</evidence>
<keyword evidence="8" id="KW-0472">Membrane</keyword>
<dbReference type="InterPro" id="IPR006808">
    <property type="entry name" value="ATP_synth_F0_gsu_mt"/>
</dbReference>
<evidence type="ECO:0000256" key="1">
    <source>
        <dbReference type="ARBA" id="ARBA00004325"/>
    </source>
</evidence>
<dbReference type="Proteomes" id="UP000008743">
    <property type="component" value="Unassembled WGS sequence"/>
</dbReference>
<dbReference type="GO" id="GO:0015078">
    <property type="term" value="F:proton transmembrane transporter activity"/>
    <property type="evidence" value="ECO:0007669"/>
    <property type="project" value="InterPro"/>
</dbReference>
<name>A0A0D2UN13_CAPO3</name>
<dbReference type="eggNOG" id="KOG4103">
    <property type="taxonomic scope" value="Eukaryota"/>
</dbReference>